<reference evidence="2 3" key="1">
    <citation type="submission" date="2018-02" db="EMBL/GenBank/DDBJ databases">
        <title>The genomes of Aspergillus section Nigri reveals drivers in fungal speciation.</title>
        <authorList>
            <consortium name="DOE Joint Genome Institute"/>
            <person name="Vesth T.C."/>
            <person name="Nybo J."/>
            <person name="Theobald S."/>
            <person name="Brandl J."/>
            <person name="Frisvad J.C."/>
            <person name="Nielsen K.F."/>
            <person name="Lyhne E.K."/>
            <person name="Kogle M.E."/>
            <person name="Kuo A."/>
            <person name="Riley R."/>
            <person name="Clum A."/>
            <person name="Nolan M."/>
            <person name="Lipzen A."/>
            <person name="Salamov A."/>
            <person name="Henrissat B."/>
            <person name="Wiebenga A."/>
            <person name="De vries R.P."/>
            <person name="Grigoriev I.V."/>
            <person name="Mortensen U.H."/>
            <person name="Andersen M.R."/>
            <person name="Baker S.E."/>
        </authorList>
    </citation>
    <scope>NUCLEOTIDE SEQUENCE [LARGE SCALE GENOMIC DNA]</scope>
    <source>
        <strain evidence="2 3">CBS 114.80</strain>
    </source>
</reference>
<dbReference type="Proteomes" id="UP000248817">
    <property type="component" value="Unassembled WGS sequence"/>
</dbReference>
<feature type="repeat" description="ANK" evidence="1">
    <location>
        <begin position="107"/>
        <end position="139"/>
    </location>
</feature>
<dbReference type="SUPFAM" id="SSF48403">
    <property type="entry name" value="Ankyrin repeat"/>
    <property type="match status" value="1"/>
</dbReference>
<protein>
    <submittedName>
        <fullName evidence="2">Ankyrin</fullName>
    </submittedName>
</protein>
<feature type="repeat" description="ANK" evidence="1">
    <location>
        <begin position="140"/>
        <end position="172"/>
    </location>
</feature>
<sequence>MSLLRLPNDVLFMIADLLTARQVVLLLQSDPVYHFLNGYLLARYLRTRASDAHALNSAAAHDADEVVQRLLDSGVDVSWKTTYWSCSSPDPDAPFRRRITPEARQTYKLHPLLFAAGNGRTGIVAKLLDHGADINAKDPGGNSPLMLAAYYGHLDTVRTLVERGANLLAVNCEGARAMGRSAHRRLDEISDFLDAALQRKYPSMHRVRQKELHQLLWYAARDNDFDRVRDLLARGAEIDYQLPLHDTTALTVAIARASPEMAQLLLEHGASPNASLSPRPGPPRPTDPTLTLGPLGCALEREQSYRFIELLIEHGQTLAMDVAHLERALTLGKLNEFRLLVDTGADIVADPRIFIRLYHRAVRLQHGEIINMLYCMRAELLEIDLPLPPRPALTTTDRRYPESST</sequence>
<dbReference type="Gene3D" id="1.25.40.20">
    <property type="entry name" value="Ankyrin repeat-containing domain"/>
    <property type="match status" value="2"/>
</dbReference>
<accession>A0A2V5IXA3</accession>
<evidence type="ECO:0000313" key="3">
    <source>
        <dbReference type="Proteomes" id="UP000248817"/>
    </source>
</evidence>
<feature type="repeat" description="ANK" evidence="1">
    <location>
        <begin position="245"/>
        <end position="277"/>
    </location>
</feature>
<keyword evidence="3" id="KW-1185">Reference proteome</keyword>
<dbReference type="Pfam" id="PF12796">
    <property type="entry name" value="Ank_2"/>
    <property type="match status" value="1"/>
</dbReference>
<dbReference type="InterPro" id="IPR002110">
    <property type="entry name" value="Ankyrin_rpt"/>
</dbReference>
<gene>
    <name evidence="2" type="ORF">BP00DRAFT_249976</name>
</gene>
<dbReference type="InterPro" id="IPR051616">
    <property type="entry name" value="Cul2-RING_E3_ligase_SR"/>
</dbReference>
<dbReference type="SMART" id="SM00248">
    <property type="entry name" value="ANK"/>
    <property type="match status" value="6"/>
</dbReference>
<dbReference type="EMBL" id="KZ825540">
    <property type="protein sequence ID" value="PYI28867.1"/>
    <property type="molecule type" value="Genomic_DNA"/>
</dbReference>
<dbReference type="PRINTS" id="PR01415">
    <property type="entry name" value="ANKYRIN"/>
</dbReference>
<organism evidence="2 3">
    <name type="scientific">Aspergillus indologenus CBS 114.80</name>
    <dbReference type="NCBI Taxonomy" id="1450541"/>
    <lineage>
        <taxon>Eukaryota</taxon>
        <taxon>Fungi</taxon>
        <taxon>Dikarya</taxon>
        <taxon>Ascomycota</taxon>
        <taxon>Pezizomycotina</taxon>
        <taxon>Eurotiomycetes</taxon>
        <taxon>Eurotiomycetidae</taxon>
        <taxon>Eurotiales</taxon>
        <taxon>Aspergillaceae</taxon>
        <taxon>Aspergillus</taxon>
        <taxon>Aspergillus subgen. Circumdati</taxon>
    </lineage>
</organism>
<dbReference type="InterPro" id="IPR036770">
    <property type="entry name" value="Ankyrin_rpt-contain_sf"/>
</dbReference>
<name>A0A2V5IXA3_9EURO</name>
<dbReference type="AlphaFoldDB" id="A0A2V5IXA3"/>
<dbReference type="PROSITE" id="PS50297">
    <property type="entry name" value="ANK_REP_REGION"/>
    <property type="match status" value="3"/>
</dbReference>
<proteinExistence type="predicted"/>
<evidence type="ECO:0000256" key="1">
    <source>
        <dbReference type="PROSITE-ProRule" id="PRU00023"/>
    </source>
</evidence>
<dbReference type="PANTHER" id="PTHR46224:SF64">
    <property type="entry name" value="IQ MOTIF AND ANKYRIN REPEAT DOMAIN-CONTAINING PROTEIN 1"/>
    <property type="match status" value="1"/>
</dbReference>
<keyword evidence="1" id="KW-0040">ANK repeat</keyword>
<evidence type="ECO:0000313" key="2">
    <source>
        <dbReference type="EMBL" id="PYI28867.1"/>
    </source>
</evidence>
<dbReference type="PROSITE" id="PS50088">
    <property type="entry name" value="ANK_REPEAT"/>
    <property type="match status" value="3"/>
</dbReference>
<dbReference type="PANTHER" id="PTHR46224">
    <property type="entry name" value="ANKYRIN REPEAT FAMILY PROTEIN"/>
    <property type="match status" value="1"/>
</dbReference>
<dbReference type="Pfam" id="PF13637">
    <property type="entry name" value="Ank_4"/>
    <property type="match status" value="1"/>
</dbReference>